<dbReference type="EMBL" id="PIPY01000012">
    <property type="protein sequence ID" value="RUO57901.1"/>
    <property type="molecule type" value="Genomic_DNA"/>
</dbReference>
<name>A0A432YAG7_9GAMM</name>
<dbReference type="AlphaFoldDB" id="A0A432YAG7"/>
<dbReference type="Proteomes" id="UP000288259">
    <property type="component" value="Unassembled WGS sequence"/>
</dbReference>
<reference evidence="2" key="1">
    <citation type="journal article" date="2018" name="Front. Microbiol.">
        <title>Genome-Based Analysis Reveals the Taxonomy and Diversity of the Family Idiomarinaceae.</title>
        <authorList>
            <person name="Liu Y."/>
            <person name="Lai Q."/>
            <person name="Shao Z."/>
        </authorList>
    </citation>
    <scope>NUCLEOTIDE SEQUENCE [LARGE SCALE GENOMIC DNA]</scope>
    <source>
        <strain evidence="2">CVS-6</strain>
    </source>
</reference>
<evidence type="ECO:0000313" key="1">
    <source>
        <dbReference type="EMBL" id="RUO57901.1"/>
    </source>
</evidence>
<accession>A0A432YAG7</accession>
<proteinExistence type="predicted"/>
<gene>
    <name evidence="1" type="ORF">CWI71_10850</name>
</gene>
<keyword evidence="2" id="KW-1185">Reference proteome</keyword>
<protein>
    <submittedName>
        <fullName evidence="1">Uncharacterized protein</fullName>
    </submittedName>
</protein>
<sequence>MPTQFAWLDILLKNVRFFLKRDAYFTSSFASVKILFDLFFQALSAASRYLWGFALGDNGGEL</sequence>
<evidence type="ECO:0000313" key="2">
    <source>
        <dbReference type="Proteomes" id="UP000288259"/>
    </source>
</evidence>
<comment type="caution">
    <text evidence="1">The sequence shown here is derived from an EMBL/GenBank/DDBJ whole genome shotgun (WGS) entry which is preliminary data.</text>
</comment>
<organism evidence="1 2">
    <name type="scientific">Pseudidiomarina insulisalsae</name>
    <dbReference type="NCBI Taxonomy" id="575789"/>
    <lineage>
        <taxon>Bacteria</taxon>
        <taxon>Pseudomonadati</taxon>
        <taxon>Pseudomonadota</taxon>
        <taxon>Gammaproteobacteria</taxon>
        <taxon>Alteromonadales</taxon>
        <taxon>Idiomarinaceae</taxon>
        <taxon>Pseudidiomarina</taxon>
    </lineage>
</organism>